<dbReference type="InterPro" id="IPR003103">
    <property type="entry name" value="BAG_domain"/>
</dbReference>
<feature type="transmembrane region" description="Helical" evidence="2">
    <location>
        <begin position="22"/>
        <end position="40"/>
    </location>
</feature>
<feature type="region of interest" description="Disordered" evidence="1">
    <location>
        <begin position="134"/>
        <end position="156"/>
    </location>
</feature>
<evidence type="ECO:0000256" key="1">
    <source>
        <dbReference type="SAM" id="MobiDB-lite"/>
    </source>
</evidence>
<keyword evidence="2" id="KW-0472">Membrane</keyword>
<name>A0A1E3PQY1_9ASCO</name>
<evidence type="ECO:0000259" key="3">
    <source>
        <dbReference type="Pfam" id="PF02179"/>
    </source>
</evidence>
<proteinExistence type="predicted"/>
<protein>
    <recommendedName>
        <fullName evidence="3">BAG domain-containing protein</fullName>
    </recommendedName>
</protein>
<gene>
    <name evidence="4" type="ORF">NADFUDRAFT_48394</name>
</gene>
<keyword evidence="2" id="KW-1133">Transmembrane helix</keyword>
<dbReference type="AlphaFoldDB" id="A0A1E3PQY1"/>
<organism evidence="4 5">
    <name type="scientific">Nadsonia fulvescens var. elongata DSM 6958</name>
    <dbReference type="NCBI Taxonomy" id="857566"/>
    <lineage>
        <taxon>Eukaryota</taxon>
        <taxon>Fungi</taxon>
        <taxon>Dikarya</taxon>
        <taxon>Ascomycota</taxon>
        <taxon>Saccharomycotina</taxon>
        <taxon>Dipodascomycetes</taxon>
        <taxon>Dipodascales</taxon>
        <taxon>Dipodascales incertae sedis</taxon>
        <taxon>Nadsonia</taxon>
    </lineage>
</organism>
<dbReference type="Gene3D" id="1.20.58.120">
    <property type="entry name" value="BAG domain"/>
    <property type="match status" value="1"/>
</dbReference>
<dbReference type="InterPro" id="IPR036533">
    <property type="entry name" value="BAG_dom_sf"/>
</dbReference>
<dbReference type="GO" id="GO:0051087">
    <property type="term" value="F:protein-folding chaperone binding"/>
    <property type="evidence" value="ECO:0007669"/>
    <property type="project" value="InterPro"/>
</dbReference>
<sequence>MVTNTPVSTQIMTSLQSLDPNVKNGLMVLLFSSSIFLYYWRRSSSTPSRPSRGSSGNRLGRNRLGRGGAGRKREVADKEFAERVERLNLQRLQSLAEKDHYNSLKSWEKFEYIFKNNVIAEIIPLVDGFSNSYAQPEEGANKAQAQQQDQDPEEKTERCLQQHAFLTEKILMTLFKFDDIDIEHEVSEQRRAEIKIRRKEIIRQIQGYNRQIDEIVKHYK</sequence>
<dbReference type="SUPFAM" id="SSF63491">
    <property type="entry name" value="BAG domain"/>
    <property type="match status" value="1"/>
</dbReference>
<dbReference type="EMBL" id="KV454406">
    <property type="protein sequence ID" value="ODQ67720.1"/>
    <property type="molecule type" value="Genomic_DNA"/>
</dbReference>
<keyword evidence="2" id="KW-0812">Transmembrane</keyword>
<evidence type="ECO:0000313" key="5">
    <source>
        <dbReference type="Proteomes" id="UP000095009"/>
    </source>
</evidence>
<feature type="domain" description="BAG" evidence="3">
    <location>
        <begin position="144"/>
        <end position="214"/>
    </location>
</feature>
<dbReference type="Proteomes" id="UP000095009">
    <property type="component" value="Unassembled WGS sequence"/>
</dbReference>
<dbReference type="Pfam" id="PF02179">
    <property type="entry name" value="BAG"/>
    <property type="match status" value="1"/>
</dbReference>
<evidence type="ECO:0000313" key="4">
    <source>
        <dbReference type="EMBL" id="ODQ67720.1"/>
    </source>
</evidence>
<reference evidence="4 5" key="1">
    <citation type="journal article" date="2016" name="Proc. Natl. Acad. Sci. U.S.A.">
        <title>Comparative genomics of biotechnologically important yeasts.</title>
        <authorList>
            <person name="Riley R."/>
            <person name="Haridas S."/>
            <person name="Wolfe K.H."/>
            <person name="Lopes M.R."/>
            <person name="Hittinger C.T."/>
            <person name="Goeker M."/>
            <person name="Salamov A.A."/>
            <person name="Wisecaver J.H."/>
            <person name="Long T.M."/>
            <person name="Calvey C.H."/>
            <person name="Aerts A.L."/>
            <person name="Barry K.W."/>
            <person name="Choi C."/>
            <person name="Clum A."/>
            <person name="Coughlan A.Y."/>
            <person name="Deshpande S."/>
            <person name="Douglass A.P."/>
            <person name="Hanson S.J."/>
            <person name="Klenk H.-P."/>
            <person name="LaButti K.M."/>
            <person name="Lapidus A."/>
            <person name="Lindquist E.A."/>
            <person name="Lipzen A.M."/>
            <person name="Meier-Kolthoff J.P."/>
            <person name="Ohm R.A."/>
            <person name="Otillar R.P."/>
            <person name="Pangilinan J.L."/>
            <person name="Peng Y."/>
            <person name="Rokas A."/>
            <person name="Rosa C.A."/>
            <person name="Scheuner C."/>
            <person name="Sibirny A.A."/>
            <person name="Slot J.C."/>
            <person name="Stielow J.B."/>
            <person name="Sun H."/>
            <person name="Kurtzman C.P."/>
            <person name="Blackwell M."/>
            <person name="Grigoriev I.V."/>
            <person name="Jeffries T.W."/>
        </authorList>
    </citation>
    <scope>NUCLEOTIDE SEQUENCE [LARGE SCALE GENOMIC DNA]</scope>
    <source>
        <strain evidence="4 5">DSM 6958</strain>
    </source>
</reference>
<accession>A0A1E3PQY1</accession>
<keyword evidence="5" id="KW-1185">Reference proteome</keyword>
<evidence type="ECO:0000256" key="2">
    <source>
        <dbReference type="SAM" id="Phobius"/>
    </source>
</evidence>
<feature type="compositionally biased region" description="Low complexity" evidence="1">
    <location>
        <begin position="43"/>
        <end position="59"/>
    </location>
</feature>
<feature type="region of interest" description="Disordered" evidence="1">
    <location>
        <begin position="43"/>
        <end position="75"/>
    </location>
</feature>